<dbReference type="Proteomes" id="UP000307378">
    <property type="component" value="Unassembled WGS sequence"/>
</dbReference>
<dbReference type="GO" id="GO:0015920">
    <property type="term" value="P:lipopolysaccharide transport"/>
    <property type="evidence" value="ECO:0007669"/>
    <property type="project" value="TreeGrafter"/>
</dbReference>
<dbReference type="InterPro" id="IPR047817">
    <property type="entry name" value="ABC2_TM_bact-type"/>
</dbReference>
<keyword evidence="6 11" id="KW-0812">Transmembrane</keyword>
<evidence type="ECO:0000259" key="12">
    <source>
        <dbReference type="PROSITE" id="PS51012"/>
    </source>
</evidence>
<evidence type="ECO:0000256" key="4">
    <source>
        <dbReference type="ARBA" id="ARBA00022475"/>
    </source>
</evidence>
<reference evidence="13 14" key="1">
    <citation type="submission" date="2019-04" db="EMBL/GenBank/DDBJ databases">
        <title>genome sequence of strain W3.</title>
        <authorList>
            <person name="Gao J."/>
            <person name="Sun J."/>
        </authorList>
    </citation>
    <scope>NUCLEOTIDE SEQUENCE [LARGE SCALE GENOMIC DNA]</scope>
    <source>
        <strain evidence="13 14">W3</strain>
    </source>
</reference>
<sequence length="274" mass="30617">MISAKRGAFVSKFHQLYLVAAPLFRRDISARYRGSVMGLAWTFLVPLLMLAVYTFMFGKVFQMRWSPDGVDEPGGTLGFALTLFVGLMTHSYATEVLTRAPTIILSNANLVKRVVFPLEIFPVMAVSTALFQYFISLIVFLIFQVTVTGTVSVGVLWLPVIILPFTILLIGFAWVLASVTVYFRDVAQFMGLAATVLLFMSPVFYPVSRLPQELWPIFLLNPLTFIIEQSRVVVFTQAPPDFAGLAFYFVISLAVAIAGYFAFARMRRGFSDVL</sequence>
<evidence type="ECO:0000256" key="8">
    <source>
        <dbReference type="ARBA" id="ARBA00022989"/>
    </source>
</evidence>
<evidence type="ECO:0000256" key="5">
    <source>
        <dbReference type="ARBA" id="ARBA00022597"/>
    </source>
</evidence>
<dbReference type="InterPro" id="IPR000412">
    <property type="entry name" value="ABC_2_transport"/>
</dbReference>
<name>A0A4S8PRG5_9HYPH</name>
<keyword evidence="4 11" id="KW-1003">Cell membrane</keyword>
<dbReference type="PROSITE" id="PS51012">
    <property type="entry name" value="ABC_TM2"/>
    <property type="match status" value="1"/>
</dbReference>
<feature type="transmembrane region" description="Helical" evidence="11">
    <location>
        <begin position="35"/>
        <end position="56"/>
    </location>
</feature>
<evidence type="ECO:0000256" key="10">
    <source>
        <dbReference type="ARBA" id="ARBA00023136"/>
    </source>
</evidence>
<comment type="similarity">
    <text evidence="2 11">Belongs to the ABC-2 integral membrane protein family.</text>
</comment>
<gene>
    <name evidence="13" type="ORF">FAA86_22540</name>
</gene>
<dbReference type="GO" id="GO:0140359">
    <property type="term" value="F:ABC-type transporter activity"/>
    <property type="evidence" value="ECO:0007669"/>
    <property type="project" value="InterPro"/>
</dbReference>
<keyword evidence="9" id="KW-0625">Polysaccharide transport</keyword>
<feature type="transmembrane region" description="Helical" evidence="11">
    <location>
        <begin position="189"/>
        <end position="207"/>
    </location>
</feature>
<dbReference type="PANTHER" id="PTHR30413">
    <property type="entry name" value="INNER MEMBRANE TRANSPORT PERMEASE"/>
    <property type="match status" value="1"/>
</dbReference>
<keyword evidence="5" id="KW-0762">Sugar transport</keyword>
<keyword evidence="3 11" id="KW-0813">Transport</keyword>
<evidence type="ECO:0000256" key="6">
    <source>
        <dbReference type="ARBA" id="ARBA00022692"/>
    </source>
</evidence>
<protein>
    <recommendedName>
        <fullName evidence="11">Transport permease protein</fullName>
    </recommendedName>
</protein>
<keyword evidence="7" id="KW-0972">Capsule biogenesis/degradation</keyword>
<proteinExistence type="inferred from homology"/>
<dbReference type="RefSeq" id="WP_136543358.1">
    <property type="nucleotide sequence ID" value="NZ_STGU01000023.1"/>
</dbReference>
<evidence type="ECO:0000313" key="14">
    <source>
        <dbReference type="Proteomes" id="UP000307378"/>
    </source>
</evidence>
<evidence type="ECO:0000256" key="9">
    <source>
        <dbReference type="ARBA" id="ARBA00023047"/>
    </source>
</evidence>
<feature type="domain" description="ABC transmembrane type-2" evidence="12">
    <location>
        <begin position="37"/>
        <end position="266"/>
    </location>
</feature>
<dbReference type="GO" id="GO:0015774">
    <property type="term" value="P:polysaccharide transport"/>
    <property type="evidence" value="ECO:0007669"/>
    <property type="project" value="UniProtKB-KW"/>
</dbReference>
<comment type="caution">
    <text evidence="13">The sequence shown here is derived from an EMBL/GenBank/DDBJ whole genome shotgun (WGS) entry which is preliminary data.</text>
</comment>
<accession>A0A4S8PRG5</accession>
<evidence type="ECO:0000256" key="2">
    <source>
        <dbReference type="ARBA" id="ARBA00007783"/>
    </source>
</evidence>
<dbReference type="PRINTS" id="PR00164">
    <property type="entry name" value="ABC2TRNSPORT"/>
</dbReference>
<evidence type="ECO:0000313" key="13">
    <source>
        <dbReference type="EMBL" id="THV31089.1"/>
    </source>
</evidence>
<dbReference type="PANTHER" id="PTHR30413:SF10">
    <property type="entry name" value="CAPSULE POLYSACCHARIDE EXPORT INNER-MEMBRANE PROTEIN CTRC"/>
    <property type="match status" value="1"/>
</dbReference>
<feature type="transmembrane region" description="Helical" evidence="11">
    <location>
        <begin position="242"/>
        <end position="263"/>
    </location>
</feature>
<dbReference type="EMBL" id="STGU01000023">
    <property type="protein sequence ID" value="THV31089.1"/>
    <property type="molecule type" value="Genomic_DNA"/>
</dbReference>
<keyword evidence="8 11" id="KW-1133">Transmembrane helix</keyword>
<evidence type="ECO:0000256" key="7">
    <source>
        <dbReference type="ARBA" id="ARBA00022903"/>
    </source>
</evidence>
<feature type="transmembrane region" description="Helical" evidence="11">
    <location>
        <begin position="155"/>
        <end position="177"/>
    </location>
</feature>
<feature type="transmembrane region" description="Helical" evidence="11">
    <location>
        <begin position="76"/>
        <end position="93"/>
    </location>
</feature>
<feature type="transmembrane region" description="Helical" evidence="11">
    <location>
        <begin position="114"/>
        <end position="143"/>
    </location>
</feature>
<organism evidence="13 14">
    <name type="scientific">Rhizobium rosettiformans W3</name>
    <dbReference type="NCBI Taxonomy" id="538378"/>
    <lineage>
        <taxon>Bacteria</taxon>
        <taxon>Pseudomonadati</taxon>
        <taxon>Pseudomonadota</taxon>
        <taxon>Alphaproteobacteria</taxon>
        <taxon>Hyphomicrobiales</taxon>
        <taxon>Rhizobiaceae</taxon>
        <taxon>Rhizobium/Agrobacterium group</taxon>
        <taxon>Rhizobium</taxon>
    </lineage>
</organism>
<comment type="subcellular location">
    <subcellularLocation>
        <location evidence="11">Cell inner membrane</location>
        <topology evidence="11">Multi-pass membrane protein</topology>
    </subcellularLocation>
    <subcellularLocation>
        <location evidence="1">Cell membrane</location>
        <topology evidence="1">Multi-pass membrane protein</topology>
    </subcellularLocation>
</comment>
<evidence type="ECO:0000256" key="11">
    <source>
        <dbReference type="RuleBase" id="RU361157"/>
    </source>
</evidence>
<keyword evidence="10 11" id="KW-0472">Membrane</keyword>
<dbReference type="Pfam" id="PF01061">
    <property type="entry name" value="ABC2_membrane"/>
    <property type="match status" value="1"/>
</dbReference>
<dbReference type="GO" id="GO:0043190">
    <property type="term" value="C:ATP-binding cassette (ABC) transporter complex"/>
    <property type="evidence" value="ECO:0007669"/>
    <property type="project" value="InterPro"/>
</dbReference>
<dbReference type="AlphaFoldDB" id="A0A4S8PRG5"/>
<evidence type="ECO:0000256" key="3">
    <source>
        <dbReference type="ARBA" id="ARBA00022448"/>
    </source>
</evidence>
<evidence type="ECO:0000256" key="1">
    <source>
        <dbReference type="ARBA" id="ARBA00004651"/>
    </source>
</evidence>
<dbReference type="InterPro" id="IPR013525">
    <property type="entry name" value="ABC2_TM"/>
</dbReference>